<name>A0A858Q5M0_9GAMM</name>
<keyword evidence="2" id="KW-1185">Reference proteome</keyword>
<dbReference type="RefSeq" id="WP_169602387.1">
    <property type="nucleotide sequence ID" value="NZ_CP046565.1"/>
</dbReference>
<organism evidence="1 2">
    <name type="scientific">Methylococcus geothermalis</name>
    <dbReference type="NCBI Taxonomy" id="2681310"/>
    <lineage>
        <taxon>Bacteria</taxon>
        <taxon>Pseudomonadati</taxon>
        <taxon>Pseudomonadota</taxon>
        <taxon>Gammaproteobacteria</taxon>
        <taxon>Methylococcales</taxon>
        <taxon>Methylococcaceae</taxon>
        <taxon>Methylococcus</taxon>
    </lineage>
</organism>
<gene>
    <name evidence="1" type="ORF">GNH96_03665</name>
</gene>
<proteinExistence type="predicted"/>
<dbReference type="KEGG" id="metu:GNH96_03665"/>
<dbReference type="Proteomes" id="UP000503004">
    <property type="component" value="Chromosome"/>
</dbReference>
<protein>
    <submittedName>
        <fullName evidence="1">Uncharacterized protein</fullName>
    </submittedName>
</protein>
<evidence type="ECO:0000313" key="2">
    <source>
        <dbReference type="Proteomes" id="UP000503004"/>
    </source>
</evidence>
<dbReference type="AlphaFoldDB" id="A0A858Q5M0"/>
<dbReference type="EMBL" id="CP046565">
    <property type="protein sequence ID" value="QJD29152.1"/>
    <property type="molecule type" value="Genomic_DNA"/>
</dbReference>
<reference evidence="2" key="1">
    <citation type="submission" date="2019-12" db="EMBL/GenBank/DDBJ databases">
        <authorList>
            <person name="Awala S.I."/>
            <person name="Rhee S.K."/>
        </authorList>
    </citation>
    <scope>NUCLEOTIDE SEQUENCE [LARGE SCALE GENOMIC DNA]</scope>
    <source>
        <strain evidence="2">IM1</strain>
    </source>
</reference>
<accession>A0A858Q5M0</accession>
<evidence type="ECO:0000313" key="1">
    <source>
        <dbReference type="EMBL" id="QJD29152.1"/>
    </source>
</evidence>
<sequence>MSTYIKTTQDGRKVEVIGLAVCLDGHKEATRLVSVAEHPNRAAILAVMPDATHMAGRLPLTAEEAVAVQAALDAGREAYARSPRGISERIRWVQNQALANRDG</sequence>